<gene>
    <name evidence="4" type="ORF">LPJ64_002973</name>
</gene>
<comment type="caution">
    <text evidence="4">The sequence shown here is derived from an EMBL/GenBank/DDBJ whole genome shotgun (WGS) entry which is preliminary data.</text>
</comment>
<feature type="region of interest" description="Disordered" evidence="1">
    <location>
        <begin position="1"/>
        <end position="73"/>
    </location>
</feature>
<dbReference type="Pfam" id="PF16201">
    <property type="entry name" value="NopRA1"/>
    <property type="match status" value="1"/>
</dbReference>
<dbReference type="EMBL" id="JANBOH010000106">
    <property type="protein sequence ID" value="KAJ1645425.1"/>
    <property type="molecule type" value="Genomic_DNA"/>
</dbReference>
<keyword evidence="5" id="KW-1185">Reference proteome</keyword>
<evidence type="ECO:0008006" key="6">
    <source>
        <dbReference type="Google" id="ProtNLM"/>
    </source>
</evidence>
<reference evidence="4" key="1">
    <citation type="submission" date="2022-07" db="EMBL/GenBank/DDBJ databases">
        <title>Phylogenomic reconstructions and comparative analyses of Kickxellomycotina fungi.</title>
        <authorList>
            <person name="Reynolds N.K."/>
            <person name="Stajich J.E."/>
            <person name="Barry K."/>
            <person name="Grigoriev I.V."/>
            <person name="Crous P."/>
            <person name="Smith M.E."/>
        </authorList>
    </citation>
    <scope>NUCLEOTIDE SEQUENCE</scope>
    <source>
        <strain evidence="4">NBRC 105413</strain>
    </source>
</reference>
<dbReference type="PANTHER" id="PTHR13500:SF0">
    <property type="entry name" value="NUCLEOLAR PRE-RIBOSOMAL-ASSOCIATED PROTEIN 1"/>
    <property type="match status" value="1"/>
</dbReference>
<dbReference type="InterPro" id="IPR039844">
    <property type="entry name" value="URB1"/>
</dbReference>
<sequence length="2369" mass="263314">MGSAKKEKKDISKRKRREAVGENPIDDSSLKHADHGSSDNEEFSKRAKAQKQEVKTEAETKAEAAGSHEHDVSVAFKQPEDISLALGTINNDLLVQGFMHLREHIKICNREPSDAESKEQKELREQCQRVVYKWAEGADGFREIESAWERAYSFEVARLDSLIPNVITGLLKLFDAPAGMRYGNVLVHMVLDRFIKPVYRALNMSRSSACAAILQLLYQIVVYARGEHADRLLRIFDWTLKAIDDLPNMRSNVVGFSIRRLWIRFVLAFFSVEKCKTFNALFRVRFLISNLFNSVEKDSYQELHTLLNSVYENIILNSSVSKADKVRLLSIELMSNLAKATSSKALVDIKGVGIDKAALFIPAQFAEGAEEITVKDSMSALVIRFFRGMMTYPGFGICFPQYGLYPPPREMAVGASTTNSDEGDDKVNSDMFAVASVSKRPTSFSSMHDLCNAQILRILLHAINPAGSKRMGDLAIDILRVSPELIAPFWQNYTILLDPRLSPRYLGNTAFVLKAMSIDLPIPKSTEQDSRYSSPPRLSALIEHIYPLVLQRDIIGLGLQLRASPLVIYRNLLFIEMAMRKLDYAREWIRSEMHAAGGPKSASGAKWFQLDQKLAAVVKQRIPEAKIIITMQRVLQLSFDEKIKSADKSDEELNELQRRHAVLGGSLMRVVGGYQRHFNELFLEHNFELGKLITDIKLSEIIASDGNTRESHNSMNAHIVLHLLRAMETAPDSQTRWLSRAGGPKEHTYLGIALIIFLFAVLPEVRFSARAACLSALRSTGLFDHDTGLEAECWLDSMALLMSPQALRNVRIATASKASLDNAHSLVELFEYSIVLAAKQPNKYADRIHSALSADTLPFSPLLPAIVQSAVLKISAGSGPLAALMRESSSVRVLGEIRTNAAFNYVAEVACTISERCGEQAADALRKYMPKAAAMVLEPRAAKLDSDSDERKHYSVVENAFQQSLHGLLAYLGSLSGGSVASRMAVTTEDSVPAKISEKLTKAFDDACVDFENCLQQFIDKMICKVQEHGDELPAFSLTLWLLSLAKSHDSEKRQMAFIACIRWITLQQRVAADDTASVWDNDLFVELAPEILQIDDFSFLLALFRHLLISQRTSLFDEPVAQQLLTHILLASKGSLSFCSFGSLLIERLAQQGSEPGGVAFIFCLLSAHIDSLSAEMAEVALQAYSGHLVTMQKVSDMAEYNIALLAQRSSKVWLSKNKNAALRIWSPLIARIESEADKQLASSGHKLTHYLALVRIVEPCMDSNTRIAMSQILGAGVSKLEKDSAAIGLLPITVFDLLDGIASMPKDLQMLRSSMSNRIIRLWSETLLDGRRDRSLGQAALSVTRPEKQSNALRNRINAAREAITQPAEFDKAIDIAKVLEHFWNRSRRLPSAYAKDAESREILQRLLVCDRKLQKRACAWAESACIKKSSQQLMLAWLYHTLAQPYVEIGANGYISWMATCSLAKRIRKMCLLLGQKTSIEKELLSDSNILFSIKVFIQDSQDAMVVSKRFSSHALSSTIDAKCAVAEIIRTRALRKADSCTELLDVLVGVLELARNMVPSLDCVENADSEIFDTIDVLCDSAQNIAINAFPAGHIEESLLKSIEKCFDSIQAILSSSCLEMDITNAYWPASETQAIADCTPVSVFRLAAFATRAVSRIWEGRSPLQPWFALLRSVLRCRLFSYRIQEDNMRDCLALLIASLWDIASPSLSCWSASLDDFFTLDELEALTGAYSGTCTPSDVALLQVISLYEQVTRQSVGRAALAFGPVAAKIYIRERIGRAQYLLDRNENLVGEISEDVVVNALSCIDGSKMYKSLIEFPVYSQFESQNASEWLFERLTGLSPFTNSCEDNYDPRFILRWLWTIVSSPQPFDYRQIIETNAVGMAIVALSSAHLKTRKLAYYVLDAFYQQFSGPASLFRGRRQCLLLLDSLRNAITGRAETDFPLIPFTTTLFVATSLSVMLHPEHAVYVDLNRLLLKQPYLALGEVPMLRTALRTISNPRRQRVHIIRVIAQSARAIDLSWLWFFKSNSVNIVMTLAADPLGDVATSRSALMLLFNLTSSDNPQSLVRHVSKNRFSLLVWIRQQAMLETNSLIGAANQAKGEELTGNYRSLVQGAKAAMVNLTAFMRIALRSVANYPLVLLKEEGLQFKSFWVVMSSKQVNAPGQSSVLDLIQLIVEALATALNLLAGNLSASRVVTGPAITLLRSCVDTAYLLASMQRKASNNITMCMPQSARIAHSSLAILQSLEPYIDLGCVLTDGKAAANRMVVERDPCLVTSIAQAQSFDSLFSCSAFAVNGTRVCENEYAVLSYKSAVKCMVSWCFESPWKTCSSADYLEIVCRGLAVGDSRISKSLVSVLEEENLSE</sequence>
<dbReference type="Proteomes" id="UP001145021">
    <property type="component" value="Unassembled WGS sequence"/>
</dbReference>
<dbReference type="InterPro" id="IPR021714">
    <property type="entry name" value="URB1_N"/>
</dbReference>
<dbReference type="GO" id="GO:0005730">
    <property type="term" value="C:nucleolus"/>
    <property type="evidence" value="ECO:0007669"/>
    <property type="project" value="TreeGrafter"/>
</dbReference>
<evidence type="ECO:0000259" key="3">
    <source>
        <dbReference type="Pfam" id="PF16201"/>
    </source>
</evidence>
<accession>A0A9W8CK03</accession>
<protein>
    <recommendedName>
        <fullName evidence="6">Nucleolar pre-ribosomal-associated protein 1</fullName>
    </recommendedName>
</protein>
<evidence type="ECO:0000313" key="5">
    <source>
        <dbReference type="Proteomes" id="UP001145021"/>
    </source>
</evidence>
<evidence type="ECO:0000256" key="1">
    <source>
        <dbReference type="SAM" id="MobiDB-lite"/>
    </source>
</evidence>
<feature type="domain" description="URB1 N-terminal" evidence="2">
    <location>
        <begin position="143"/>
        <end position="508"/>
    </location>
</feature>
<proteinExistence type="predicted"/>
<evidence type="ECO:0000313" key="4">
    <source>
        <dbReference type="EMBL" id="KAJ1645425.1"/>
    </source>
</evidence>
<dbReference type="PANTHER" id="PTHR13500">
    <property type="entry name" value="NUCLEOLAR PRERIBOSOMAL-ASSOCIATED PROTEIN 1"/>
    <property type="match status" value="1"/>
</dbReference>
<feature type="compositionally biased region" description="Basic and acidic residues" evidence="1">
    <location>
        <begin position="28"/>
        <end position="72"/>
    </location>
</feature>
<organism evidence="4 5">
    <name type="scientific">Coemansia asiatica</name>
    <dbReference type="NCBI Taxonomy" id="1052880"/>
    <lineage>
        <taxon>Eukaryota</taxon>
        <taxon>Fungi</taxon>
        <taxon>Fungi incertae sedis</taxon>
        <taxon>Zoopagomycota</taxon>
        <taxon>Kickxellomycotina</taxon>
        <taxon>Kickxellomycetes</taxon>
        <taxon>Kickxellales</taxon>
        <taxon>Kickxellaceae</taxon>
        <taxon>Coemansia</taxon>
    </lineage>
</organism>
<dbReference type="InterPro" id="IPR032436">
    <property type="entry name" value="URB1_C"/>
</dbReference>
<feature type="compositionally biased region" description="Basic and acidic residues" evidence="1">
    <location>
        <begin position="1"/>
        <end position="10"/>
    </location>
</feature>
<dbReference type="GO" id="GO:0000466">
    <property type="term" value="P:maturation of 5.8S rRNA from tricistronic rRNA transcript (SSU-rRNA, 5.8S rRNA, LSU-rRNA)"/>
    <property type="evidence" value="ECO:0007669"/>
    <property type="project" value="TreeGrafter"/>
</dbReference>
<feature type="domain" description="URB1 C-terminal" evidence="3">
    <location>
        <begin position="1887"/>
        <end position="2067"/>
    </location>
</feature>
<dbReference type="GO" id="GO:0000463">
    <property type="term" value="P:maturation of LSU-rRNA from tricistronic rRNA transcript (SSU-rRNA, 5.8S rRNA, LSU-rRNA)"/>
    <property type="evidence" value="ECO:0007669"/>
    <property type="project" value="TreeGrafter"/>
</dbReference>
<evidence type="ECO:0000259" key="2">
    <source>
        <dbReference type="Pfam" id="PF11707"/>
    </source>
</evidence>
<dbReference type="Pfam" id="PF11707">
    <property type="entry name" value="Npa1"/>
    <property type="match status" value="1"/>
</dbReference>
<name>A0A9W8CK03_9FUNG</name>